<organism evidence="1 2">
    <name type="scientific">Portunus trituberculatus</name>
    <name type="common">Swimming crab</name>
    <name type="synonym">Neptunus trituberculatus</name>
    <dbReference type="NCBI Taxonomy" id="210409"/>
    <lineage>
        <taxon>Eukaryota</taxon>
        <taxon>Metazoa</taxon>
        <taxon>Ecdysozoa</taxon>
        <taxon>Arthropoda</taxon>
        <taxon>Crustacea</taxon>
        <taxon>Multicrustacea</taxon>
        <taxon>Malacostraca</taxon>
        <taxon>Eumalacostraca</taxon>
        <taxon>Eucarida</taxon>
        <taxon>Decapoda</taxon>
        <taxon>Pleocyemata</taxon>
        <taxon>Brachyura</taxon>
        <taxon>Eubrachyura</taxon>
        <taxon>Portunoidea</taxon>
        <taxon>Portunidae</taxon>
        <taxon>Portuninae</taxon>
        <taxon>Portunus</taxon>
    </lineage>
</organism>
<comment type="caution">
    <text evidence="1">The sequence shown here is derived from an EMBL/GenBank/DDBJ whole genome shotgun (WGS) entry which is preliminary data.</text>
</comment>
<name>A0A5B7HZM0_PORTR</name>
<accession>A0A5B7HZM0</accession>
<evidence type="ECO:0000313" key="1">
    <source>
        <dbReference type="EMBL" id="MPC74158.1"/>
    </source>
</evidence>
<dbReference type="Proteomes" id="UP000324222">
    <property type="component" value="Unassembled WGS sequence"/>
</dbReference>
<protein>
    <submittedName>
        <fullName evidence="1">Uncharacterized protein</fullName>
    </submittedName>
</protein>
<dbReference type="EMBL" id="VSRR010038366">
    <property type="protein sequence ID" value="MPC74158.1"/>
    <property type="molecule type" value="Genomic_DNA"/>
</dbReference>
<reference evidence="1 2" key="1">
    <citation type="submission" date="2019-05" db="EMBL/GenBank/DDBJ databases">
        <title>Another draft genome of Portunus trituberculatus and its Hox gene families provides insights of decapod evolution.</title>
        <authorList>
            <person name="Jeong J.-H."/>
            <person name="Song I."/>
            <person name="Kim S."/>
            <person name="Choi T."/>
            <person name="Kim D."/>
            <person name="Ryu S."/>
            <person name="Kim W."/>
        </authorList>
    </citation>
    <scope>NUCLEOTIDE SEQUENCE [LARGE SCALE GENOMIC DNA]</scope>
    <source>
        <tissue evidence="1">Muscle</tissue>
    </source>
</reference>
<gene>
    <name evidence="1" type="ORF">E2C01_068508</name>
</gene>
<evidence type="ECO:0000313" key="2">
    <source>
        <dbReference type="Proteomes" id="UP000324222"/>
    </source>
</evidence>
<dbReference type="AlphaFoldDB" id="A0A5B7HZM0"/>
<keyword evidence="2" id="KW-1185">Reference proteome</keyword>
<proteinExistence type="predicted"/>
<sequence>MPLTRAAPPLPTNTNRLTIGEYFATSLSDTVPREGCAPSSLFTGMHGTRPTAHSIAPPSPYAPLGFTKWLAQGAASGLIARSSFPGIHTPPPSFEGGARLLCGYCSSGFIAETGSASASSGGAGRVALRLPYAAPRYVGTVVTSGKFPLFTTNRVSVRLDTSWDAATSETQRATQIECPRQRRHQVVQCITNLARALPVFPALLLLLLPLSLCFSPRRLGETDSLCVRHSEKGGPSMS</sequence>